<keyword evidence="8 15" id="KW-0862">Zinc</keyword>
<keyword evidence="10 15" id="KW-0234">DNA repair</keyword>
<dbReference type="GO" id="GO:0140078">
    <property type="term" value="F:class I DNA-(apurinic or apyrimidinic site) endonuclease activity"/>
    <property type="evidence" value="ECO:0007669"/>
    <property type="project" value="UniProtKB-EC"/>
</dbReference>
<dbReference type="PANTHER" id="PTHR22993:SF9">
    <property type="entry name" value="FORMAMIDOPYRIMIDINE-DNA GLYCOSYLASE"/>
    <property type="match status" value="1"/>
</dbReference>
<dbReference type="GO" id="GO:0003684">
    <property type="term" value="F:damaged DNA binding"/>
    <property type="evidence" value="ECO:0007669"/>
    <property type="project" value="InterPro"/>
</dbReference>
<keyword evidence="12 15" id="KW-0511">Multifunctional enzyme</keyword>
<keyword evidence="9 15" id="KW-0238">DNA-binding</keyword>
<dbReference type="Gene3D" id="3.20.190.10">
    <property type="entry name" value="MutM-like, N-terminal"/>
    <property type="match status" value="1"/>
</dbReference>
<evidence type="ECO:0000256" key="3">
    <source>
        <dbReference type="ARBA" id="ARBA00011245"/>
    </source>
</evidence>
<dbReference type="GO" id="GO:0006284">
    <property type="term" value="P:base-excision repair"/>
    <property type="evidence" value="ECO:0007669"/>
    <property type="project" value="InterPro"/>
</dbReference>
<dbReference type="SMART" id="SM00898">
    <property type="entry name" value="Fapy_DNA_glyco"/>
    <property type="match status" value="1"/>
</dbReference>
<comment type="similarity">
    <text evidence="2 15">Belongs to the FPG family.</text>
</comment>
<name>A0A1F7U518_9BACT</name>
<protein>
    <recommendedName>
        <fullName evidence="15">Formamidopyrimidine-DNA glycosylase</fullName>
        <shortName evidence="15">Fapy-DNA glycosylase</shortName>
        <ecNumber evidence="15">3.2.2.23</ecNumber>
    </recommendedName>
    <alternativeName>
        <fullName evidence="15">DNA-(apurinic or apyrimidinic site) lyase MutM</fullName>
        <shortName evidence="15">AP lyase MutM</shortName>
        <ecNumber evidence="15">4.2.99.18</ecNumber>
    </alternativeName>
</protein>
<keyword evidence="7 15" id="KW-0378">Hydrolase</keyword>
<evidence type="ECO:0000259" key="17">
    <source>
        <dbReference type="PROSITE" id="PS51068"/>
    </source>
</evidence>
<dbReference type="SUPFAM" id="SSF46946">
    <property type="entry name" value="S13-like H2TH domain"/>
    <property type="match status" value="1"/>
</dbReference>
<dbReference type="SUPFAM" id="SSF81624">
    <property type="entry name" value="N-terminal domain of MutM-like DNA repair proteins"/>
    <property type="match status" value="1"/>
</dbReference>
<evidence type="ECO:0000256" key="9">
    <source>
        <dbReference type="ARBA" id="ARBA00023125"/>
    </source>
</evidence>
<dbReference type="PROSITE" id="PS51066">
    <property type="entry name" value="ZF_FPG_2"/>
    <property type="match status" value="1"/>
</dbReference>
<dbReference type="EC" id="4.2.99.18" evidence="15"/>
<dbReference type="InterPro" id="IPR015886">
    <property type="entry name" value="H2TH_FPG"/>
</dbReference>
<evidence type="ECO:0000256" key="14">
    <source>
        <dbReference type="ARBA" id="ARBA00044632"/>
    </source>
</evidence>
<dbReference type="InterPro" id="IPR015887">
    <property type="entry name" value="DNA_glyclase_Znf_dom_DNA_BS"/>
</dbReference>
<feature type="binding site" evidence="15">
    <location>
        <position position="111"/>
    </location>
    <ligand>
        <name>DNA</name>
        <dbReference type="ChEBI" id="CHEBI:16991"/>
    </ligand>
</feature>
<dbReference type="FunFam" id="1.10.8.50:FF:000003">
    <property type="entry name" value="Formamidopyrimidine-DNA glycosylase"/>
    <property type="match status" value="1"/>
</dbReference>
<feature type="active site" description="Schiff-base intermediate with DNA" evidence="15">
    <location>
        <position position="2"/>
    </location>
</feature>
<dbReference type="GO" id="GO:0008270">
    <property type="term" value="F:zinc ion binding"/>
    <property type="evidence" value="ECO:0007669"/>
    <property type="project" value="UniProtKB-UniRule"/>
</dbReference>
<dbReference type="PANTHER" id="PTHR22993">
    <property type="entry name" value="FORMAMIDOPYRIMIDINE-DNA GLYCOSYLASE"/>
    <property type="match status" value="1"/>
</dbReference>
<evidence type="ECO:0000256" key="6">
    <source>
        <dbReference type="ARBA" id="ARBA00022771"/>
    </source>
</evidence>
<evidence type="ECO:0000256" key="8">
    <source>
        <dbReference type="ARBA" id="ARBA00022833"/>
    </source>
</evidence>
<evidence type="ECO:0000256" key="12">
    <source>
        <dbReference type="ARBA" id="ARBA00023268"/>
    </source>
</evidence>
<comment type="caution">
    <text evidence="18">The sequence shown here is derived from an EMBL/GenBank/DDBJ whole genome shotgun (WGS) entry which is preliminary data.</text>
</comment>
<dbReference type="EC" id="3.2.2.23" evidence="15"/>
<dbReference type="InterPro" id="IPR020629">
    <property type="entry name" value="FPG_Glyclase"/>
</dbReference>
<comment type="cofactor">
    <cofactor evidence="15">
        <name>Zn(2+)</name>
        <dbReference type="ChEBI" id="CHEBI:29105"/>
    </cofactor>
    <text evidence="15">Binds 1 zinc ion per subunit.</text>
</comment>
<dbReference type="Pfam" id="PF01149">
    <property type="entry name" value="Fapy_DNA_glyco"/>
    <property type="match status" value="1"/>
</dbReference>
<comment type="catalytic activity">
    <reaction evidence="1 15">
        <text>Hydrolysis of DNA containing ring-opened 7-methylguanine residues, releasing 2,6-diamino-4-hydroxy-5-(N-methyl)formamidopyrimidine.</text>
        <dbReference type="EC" id="3.2.2.23"/>
    </reaction>
</comment>
<feature type="domain" description="Formamidopyrimidine-DNA glycosylase catalytic" evidence="17">
    <location>
        <begin position="2"/>
        <end position="114"/>
    </location>
</feature>
<dbReference type="AlphaFoldDB" id="A0A1F7U518"/>
<comment type="function">
    <text evidence="15">Involved in base excision repair of DNA damaged by oxidation or by mutagenic agents. Acts as DNA glycosylase that recognizes and removes damaged bases. Has a preference for oxidized purines, such as 7,8-dihydro-8-oxoguanine (8-oxoG). Has AP (apurinic/apyrimidinic) lyase activity and introduces nicks in the DNA strand. Cleaves the DNA backbone by beta-delta elimination to generate a single-strand break at the site of the removed base with both 3'- and 5'-phosphates.</text>
</comment>
<dbReference type="InterPro" id="IPR012319">
    <property type="entry name" value="FPG_cat"/>
</dbReference>
<dbReference type="HAMAP" id="MF_00103">
    <property type="entry name" value="Fapy_DNA_glycosyl"/>
    <property type="match status" value="1"/>
</dbReference>
<evidence type="ECO:0000259" key="16">
    <source>
        <dbReference type="PROSITE" id="PS51066"/>
    </source>
</evidence>
<feature type="binding site" evidence="15">
    <location>
        <position position="92"/>
    </location>
    <ligand>
        <name>DNA</name>
        <dbReference type="ChEBI" id="CHEBI:16991"/>
    </ligand>
</feature>
<proteinExistence type="inferred from homology"/>
<dbReference type="Pfam" id="PF06827">
    <property type="entry name" value="zf-FPG_IleRS"/>
    <property type="match status" value="1"/>
</dbReference>
<dbReference type="InterPro" id="IPR000214">
    <property type="entry name" value="Znf_DNA_glyclase/AP_lyase"/>
</dbReference>
<feature type="domain" description="FPG-type" evidence="16">
    <location>
        <begin position="241"/>
        <end position="275"/>
    </location>
</feature>
<dbReference type="Proteomes" id="UP000177088">
    <property type="component" value="Unassembled WGS sequence"/>
</dbReference>
<feature type="active site" description="Proton donor" evidence="15">
    <location>
        <position position="3"/>
    </location>
</feature>
<feature type="active site" description="Proton donor; for beta-elimination activity" evidence="15">
    <location>
        <position position="58"/>
    </location>
</feature>
<sequence length="275" mass="30601">MPELPEVETIRRQLEKEIVGSRVAAVTVRFGKRLKPSAAAVKRAAAGGKILSVGRRAKLLLINLDTGWTLAAHLKMTGKFLINAPGTEPGKHTHLIFDLADGRRLFFNDVRKFGYLRAVRTERLEKEVFAEAGYGPEPLARDFTAERLAACIRPRPGKPIKPLLMDQTCVAGIGNIYADEACWLAGIRPDRRVKTLTESETRRLHRGIVDCLRRSVRLRGTSADDYADLYGQPGRNQLKLEVYGREGERCRRCGGTVKKIRLGGRAAHYCPGCQV</sequence>
<reference evidence="18 19" key="1">
    <citation type="journal article" date="2016" name="Nat. Commun.">
        <title>Thousands of microbial genomes shed light on interconnected biogeochemical processes in an aquifer system.</title>
        <authorList>
            <person name="Anantharaman K."/>
            <person name="Brown C.T."/>
            <person name="Hug L.A."/>
            <person name="Sharon I."/>
            <person name="Castelle C.J."/>
            <person name="Probst A.J."/>
            <person name="Thomas B.C."/>
            <person name="Singh A."/>
            <person name="Wilkins M.J."/>
            <person name="Karaoz U."/>
            <person name="Brodie E.L."/>
            <person name="Williams K.H."/>
            <person name="Hubbard S.S."/>
            <person name="Banfield J.F."/>
        </authorList>
    </citation>
    <scope>NUCLEOTIDE SEQUENCE [LARGE SCALE GENOMIC DNA]</scope>
</reference>
<evidence type="ECO:0000256" key="2">
    <source>
        <dbReference type="ARBA" id="ARBA00009409"/>
    </source>
</evidence>
<evidence type="ECO:0000256" key="15">
    <source>
        <dbReference type="HAMAP-Rule" id="MF_00103"/>
    </source>
</evidence>
<dbReference type="NCBIfam" id="TIGR00577">
    <property type="entry name" value="fpg"/>
    <property type="match status" value="1"/>
</dbReference>
<evidence type="ECO:0000256" key="11">
    <source>
        <dbReference type="ARBA" id="ARBA00023239"/>
    </source>
</evidence>
<dbReference type="EMBL" id="MGEA01000083">
    <property type="protein sequence ID" value="OGL72797.1"/>
    <property type="molecule type" value="Genomic_DNA"/>
</dbReference>
<dbReference type="Gene3D" id="1.10.8.50">
    <property type="match status" value="1"/>
</dbReference>
<comment type="subunit">
    <text evidence="3 15">Monomer.</text>
</comment>
<dbReference type="SUPFAM" id="SSF57716">
    <property type="entry name" value="Glucocorticoid receptor-like (DNA-binding domain)"/>
    <property type="match status" value="1"/>
</dbReference>
<evidence type="ECO:0000313" key="19">
    <source>
        <dbReference type="Proteomes" id="UP000177088"/>
    </source>
</evidence>
<dbReference type="GO" id="GO:0034039">
    <property type="term" value="F:8-oxo-7,8-dihydroguanine DNA N-glycosylase activity"/>
    <property type="evidence" value="ECO:0007669"/>
    <property type="project" value="TreeGrafter"/>
</dbReference>
<keyword evidence="11 15" id="KW-0456">Lyase</keyword>
<evidence type="ECO:0000256" key="7">
    <source>
        <dbReference type="ARBA" id="ARBA00022801"/>
    </source>
</evidence>
<dbReference type="Pfam" id="PF06831">
    <property type="entry name" value="H2TH"/>
    <property type="match status" value="1"/>
</dbReference>
<dbReference type="CDD" id="cd08966">
    <property type="entry name" value="EcFpg-like_N"/>
    <property type="match status" value="1"/>
</dbReference>
<comment type="caution">
    <text evidence="15">Lacks conserved residue(s) required for the propagation of feature annotation.</text>
</comment>
<keyword evidence="6 15" id="KW-0863">Zinc-finger</keyword>
<evidence type="ECO:0000256" key="4">
    <source>
        <dbReference type="ARBA" id="ARBA00022723"/>
    </source>
</evidence>
<keyword evidence="5 15" id="KW-0227">DNA damage</keyword>
<evidence type="ECO:0000313" key="18">
    <source>
        <dbReference type="EMBL" id="OGL72797.1"/>
    </source>
</evidence>
<gene>
    <name evidence="15" type="primary">mutM</name>
    <name evidence="15" type="synonym">fpg</name>
    <name evidence="18" type="ORF">A3C96_03285</name>
</gene>
<dbReference type="InterPro" id="IPR010979">
    <property type="entry name" value="Ribosomal_uS13-like_H2TH"/>
</dbReference>
<comment type="catalytic activity">
    <reaction evidence="14 15">
        <text>2'-deoxyribonucleotide-(2'-deoxyribose 5'-phosphate)-2'-deoxyribonucleotide-DNA = a 3'-end 2'-deoxyribonucleotide-(2,3-dehydro-2,3-deoxyribose 5'-phosphate)-DNA + a 5'-end 5'-phospho-2'-deoxyribonucleoside-DNA + H(+)</text>
        <dbReference type="Rhea" id="RHEA:66592"/>
        <dbReference type="Rhea" id="RHEA-COMP:13180"/>
        <dbReference type="Rhea" id="RHEA-COMP:16897"/>
        <dbReference type="Rhea" id="RHEA-COMP:17067"/>
        <dbReference type="ChEBI" id="CHEBI:15378"/>
        <dbReference type="ChEBI" id="CHEBI:136412"/>
        <dbReference type="ChEBI" id="CHEBI:157695"/>
        <dbReference type="ChEBI" id="CHEBI:167181"/>
        <dbReference type="EC" id="4.2.99.18"/>
    </reaction>
</comment>
<accession>A0A1F7U518</accession>
<evidence type="ECO:0000256" key="10">
    <source>
        <dbReference type="ARBA" id="ARBA00023204"/>
    </source>
</evidence>
<dbReference type="NCBIfam" id="NF002211">
    <property type="entry name" value="PRK01103.1"/>
    <property type="match status" value="1"/>
</dbReference>
<feature type="active site" description="Proton donor; for delta-elimination activity" evidence="15">
    <location>
        <position position="265"/>
    </location>
</feature>
<keyword evidence="4 15" id="KW-0479">Metal-binding</keyword>
<keyword evidence="13 15" id="KW-0326">Glycosidase</keyword>
<dbReference type="SMART" id="SM01232">
    <property type="entry name" value="H2TH"/>
    <property type="match status" value="1"/>
</dbReference>
<organism evidence="18 19">
    <name type="scientific">Candidatus Uhrbacteria bacterium RIFCSPHIGHO2_02_FULL_60_10</name>
    <dbReference type="NCBI Taxonomy" id="1802392"/>
    <lineage>
        <taxon>Bacteria</taxon>
        <taxon>Candidatus Uhriibacteriota</taxon>
    </lineage>
</organism>
<evidence type="ECO:0000256" key="5">
    <source>
        <dbReference type="ARBA" id="ARBA00022763"/>
    </source>
</evidence>
<evidence type="ECO:0000256" key="1">
    <source>
        <dbReference type="ARBA" id="ARBA00001668"/>
    </source>
</evidence>
<dbReference type="PROSITE" id="PS01242">
    <property type="entry name" value="ZF_FPG_1"/>
    <property type="match status" value="1"/>
</dbReference>
<dbReference type="InterPro" id="IPR010663">
    <property type="entry name" value="Znf_FPG/IleRS"/>
</dbReference>
<evidence type="ECO:0000256" key="13">
    <source>
        <dbReference type="ARBA" id="ARBA00023295"/>
    </source>
</evidence>
<dbReference type="PROSITE" id="PS51068">
    <property type="entry name" value="FPG_CAT"/>
    <property type="match status" value="1"/>
</dbReference>
<dbReference type="InterPro" id="IPR035937">
    <property type="entry name" value="FPG_N"/>
</dbReference>